<feature type="coiled-coil region" evidence="1">
    <location>
        <begin position="239"/>
        <end position="280"/>
    </location>
</feature>
<sequence length="405" mass="44840">MAYNRKAGNSRASTFEELRSSTVETPTVQPTPSSLAARAIKASSANRDSSLSSVYGQSAISSTYRASNPQKPELRGQDVPSYEYTSMSSLNETKHGFWGVLARKAKSLLDDDNMSQKSETHERDQHKTADKMSFIQGNPSDQPVEINKKMENSPQRPSDSISSSLNYIGGTIKNAFGEGLAIVENRTAGIIHETRKLQIRRRLSDQIGQNQKMDKSALSSFPQMQTDYETQLKASRDVANAMAAKAKLLMRELKTVKAELAFAKERSAQLEEENKVLRDTLDKGCSLEDDDLIRLQLETLLTEKGRLVHENSVYARENRFLREIVEYHQLTMQDVVYFDEGAEEVTEVYPILPRSTLLTTTHDPPSSLASVPATRSSGLNPVASVAIPEDCPITPTLPSPPPGAF</sequence>
<feature type="compositionally biased region" description="Basic and acidic residues" evidence="2">
    <location>
        <begin position="118"/>
        <end position="130"/>
    </location>
</feature>
<feature type="compositionally biased region" description="Low complexity" evidence="2">
    <location>
        <begin position="153"/>
        <end position="162"/>
    </location>
</feature>
<dbReference type="OrthoDB" id="2668416at2759"/>
<keyword evidence="4" id="KW-1185">Reference proteome</keyword>
<feature type="compositionally biased region" description="Low complexity" evidence="2">
    <location>
        <begin position="43"/>
        <end position="53"/>
    </location>
</feature>
<dbReference type="EMBL" id="JADCNL010000090">
    <property type="protein sequence ID" value="KAG0450705.1"/>
    <property type="molecule type" value="Genomic_DNA"/>
</dbReference>
<keyword evidence="1" id="KW-0175">Coiled coil</keyword>
<evidence type="ECO:0000256" key="1">
    <source>
        <dbReference type="SAM" id="Coils"/>
    </source>
</evidence>
<dbReference type="Proteomes" id="UP000636800">
    <property type="component" value="Unassembled WGS sequence"/>
</dbReference>
<comment type="caution">
    <text evidence="3">The sequence shown here is derived from an EMBL/GenBank/DDBJ whole genome shotgun (WGS) entry which is preliminary data.</text>
</comment>
<reference evidence="3 4" key="1">
    <citation type="journal article" date="2020" name="Nat. Food">
        <title>A phased Vanilla planifolia genome enables genetic improvement of flavour and production.</title>
        <authorList>
            <person name="Hasing T."/>
            <person name="Tang H."/>
            <person name="Brym M."/>
            <person name="Khazi F."/>
            <person name="Huang T."/>
            <person name="Chambers A.H."/>
        </authorList>
    </citation>
    <scope>NUCLEOTIDE SEQUENCE [LARGE SCALE GENOMIC DNA]</scope>
    <source>
        <tissue evidence="3">Leaf</tissue>
    </source>
</reference>
<name>A0A835PE28_VANPL</name>
<dbReference type="PANTHER" id="PTHR31016:SF12">
    <property type="entry name" value="OS05G0315200 PROTEIN"/>
    <property type="match status" value="1"/>
</dbReference>
<evidence type="ECO:0000313" key="4">
    <source>
        <dbReference type="Proteomes" id="UP000636800"/>
    </source>
</evidence>
<evidence type="ECO:0000313" key="3">
    <source>
        <dbReference type="EMBL" id="KAG0450705.1"/>
    </source>
</evidence>
<feature type="region of interest" description="Disordered" evidence="2">
    <location>
        <begin position="110"/>
        <end position="162"/>
    </location>
</feature>
<proteinExistence type="predicted"/>
<feature type="compositionally biased region" description="Polar residues" evidence="2">
    <location>
        <begin position="20"/>
        <end position="34"/>
    </location>
</feature>
<evidence type="ECO:0000256" key="2">
    <source>
        <dbReference type="SAM" id="MobiDB-lite"/>
    </source>
</evidence>
<dbReference type="AlphaFoldDB" id="A0A835PE28"/>
<organism evidence="3 4">
    <name type="scientific">Vanilla planifolia</name>
    <name type="common">Vanilla</name>
    <dbReference type="NCBI Taxonomy" id="51239"/>
    <lineage>
        <taxon>Eukaryota</taxon>
        <taxon>Viridiplantae</taxon>
        <taxon>Streptophyta</taxon>
        <taxon>Embryophyta</taxon>
        <taxon>Tracheophyta</taxon>
        <taxon>Spermatophyta</taxon>
        <taxon>Magnoliopsida</taxon>
        <taxon>Liliopsida</taxon>
        <taxon>Asparagales</taxon>
        <taxon>Orchidaceae</taxon>
        <taxon>Vanilloideae</taxon>
        <taxon>Vanilleae</taxon>
        <taxon>Vanilla</taxon>
    </lineage>
</organism>
<accession>A0A835PE28</accession>
<protein>
    <submittedName>
        <fullName evidence="3">Uncharacterized protein</fullName>
    </submittedName>
</protein>
<gene>
    <name evidence="3" type="ORF">HPP92_026803</name>
</gene>
<feature type="region of interest" description="Disordered" evidence="2">
    <location>
        <begin position="1"/>
        <end position="54"/>
    </location>
</feature>
<dbReference type="PANTHER" id="PTHR31016">
    <property type="entry name" value="OS04G0228100 PROTEIN"/>
    <property type="match status" value="1"/>
</dbReference>